<dbReference type="GO" id="GO:0005634">
    <property type="term" value="C:nucleus"/>
    <property type="evidence" value="ECO:0007669"/>
    <property type="project" value="UniProtKB-SubCell"/>
</dbReference>
<dbReference type="Proteomes" id="UP001227192">
    <property type="component" value="Unassembled WGS sequence"/>
</dbReference>
<dbReference type="Pfam" id="PF11951">
    <property type="entry name" value="Fungal_trans_2"/>
    <property type="match status" value="1"/>
</dbReference>
<dbReference type="GO" id="GO:0045944">
    <property type="term" value="P:positive regulation of transcription by RNA polymerase II"/>
    <property type="evidence" value="ECO:0007669"/>
    <property type="project" value="TreeGrafter"/>
</dbReference>
<gene>
    <name evidence="3" type="ORF">VN97_g4401</name>
</gene>
<dbReference type="AlphaFoldDB" id="A0AAI9X9Y4"/>
<keyword evidence="4" id="KW-1185">Reference proteome</keyword>
<organism evidence="3 4">
    <name type="scientific">Penicillium thymicola</name>
    <dbReference type="NCBI Taxonomy" id="293382"/>
    <lineage>
        <taxon>Eukaryota</taxon>
        <taxon>Fungi</taxon>
        <taxon>Dikarya</taxon>
        <taxon>Ascomycota</taxon>
        <taxon>Pezizomycotina</taxon>
        <taxon>Eurotiomycetes</taxon>
        <taxon>Eurotiomycetidae</taxon>
        <taxon>Eurotiales</taxon>
        <taxon>Aspergillaceae</taxon>
        <taxon>Penicillium</taxon>
    </lineage>
</organism>
<accession>A0AAI9X9Y4</accession>
<sequence length="261" mass="28790">MIYPTPWTGIGTALFVYLARVGTLARQRSLIKNLCVLGKSEGVQDQLKTDLVESARDTEATLLSFQIPEKNRVEDAGDPSTPVTHLQQLAQVYRLSALLELYRNFPDLLNAQHGATSDESPTARKILALTTSILTIIATIPQISGVNCLVTLPLIIAGSSLQSTVEPSLRQIKSGETSWDILSDDIVSLSSQEDAQLYWRGFVRSRLQATRGYVGIATISMAIEIVEKVWTRCDVLALSLPVDFVQWIDIMKDEKLEAIFG</sequence>
<evidence type="ECO:0000256" key="2">
    <source>
        <dbReference type="ARBA" id="ARBA00023242"/>
    </source>
</evidence>
<protein>
    <submittedName>
        <fullName evidence="3">Uncharacterized protein</fullName>
    </submittedName>
</protein>
<evidence type="ECO:0000313" key="3">
    <source>
        <dbReference type="EMBL" id="KAJ9488879.1"/>
    </source>
</evidence>
<comment type="subcellular location">
    <subcellularLocation>
        <location evidence="1">Nucleus</location>
    </subcellularLocation>
</comment>
<dbReference type="EMBL" id="LACB01000102">
    <property type="protein sequence ID" value="KAJ9488879.1"/>
    <property type="molecule type" value="Genomic_DNA"/>
</dbReference>
<dbReference type="PANTHER" id="PTHR37534">
    <property type="entry name" value="TRANSCRIPTIONAL ACTIVATOR PROTEIN UGA3"/>
    <property type="match status" value="1"/>
</dbReference>
<evidence type="ECO:0000313" key="4">
    <source>
        <dbReference type="Proteomes" id="UP001227192"/>
    </source>
</evidence>
<dbReference type="PANTHER" id="PTHR37534:SF44">
    <property type="entry name" value="ZN(II)2CYS6 TRANSCRIPTION FACTOR (EUROFUNG)"/>
    <property type="match status" value="1"/>
</dbReference>
<comment type="caution">
    <text evidence="3">The sequence shown here is derived from an EMBL/GenBank/DDBJ whole genome shotgun (WGS) entry which is preliminary data.</text>
</comment>
<keyword evidence="2" id="KW-0539">Nucleus</keyword>
<dbReference type="GO" id="GO:0003700">
    <property type="term" value="F:DNA-binding transcription factor activity"/>
    <property type="evidence" value="ECO:0007669"/>
    <property type="project" value="TreeGrafter"/>
</dbReference>
<reference evidence="3" key="1">
    <citation type="submission" date="2015-06" db="EMBL/GenBank/DDBJ databases">
        <authorList>
            <person name="Nguyen H."/>
        </authorList>
    </citation>
    <scope>NUCLEOTIDE SEQUENCE</scope>
    <source>
        <strain evidence="3">DAOM 180753</strain>
    </source>
</reference>
<name>A0AAI9X9Y4_PENTH</name>
<reference evidence="3" key="2">
    <citation type="journal article" date="2016" name="Fungal Biol.">
        <title>Ochratoxin A production by Penicillium thymicola.</title>
        <authorList>
            <person name="Nguyen H.D.T."/>
            <person name="McMullin D.R."/>
            <person name="Ponomareva E."/>
            <person name="Riley R."/>
            <person name="Pomraning K.R."/>
            <person name="Baker S.E."/>
            <person name="Seifert K.A."/>
        </authorList>
    </citation>
    <scope>NUCLEOTIDE SEQUENCE</scope>
    <source>
        <strain evidence="3">DAOM 180753</strain>
    </source>
</reference>
<dbReference type="InterPro" id="IPR021858">
    <property type="entry name" value="Fun_TF"/>
</dbReference>
<evidence type="ECO:0000256" key="1">
    <source>
        <dbReference type="ARBA" id="ARBA00004123"/>
    </source>
</evidence>
<proteinExistence type="predicted"/>
<dbReference type="GO" id="GO:0000976">
    <property type="term" value="F:transcription cis-regulatory region binding"/>
    <property type="evidence" value="ECO:0007669"/>
    <property type="project" value="TreeGrafter"/>
</dbReference>